<dbReference type="PANTHER" id="PTHR47332:SF2">
    <property type="entry name" value="SET-6"/>
    <property type="match status" value="1"/>
</dbReference>
<dbReference type="EMBL" id="ONZQ02000010">
    <property type="protein sequence ID" value="SPO04399.1"/>
    <property type="molecule type" value="Genomic_DNA"/>
</dbReference>
<accession>A0AAE8N2N9</accession>
<dbReference type="InterPro" id="IPR053185">
    <property type="entry name" value="SET_domain_protein"/>
</dbReference>
<dbReference type="Proteomes" id="UP001187682">
    <property type="component" value="Unassembled WGS sequence"/>
</dbReference>
<protein>
    <recommendedName>
        <fullName evidence="1">SET domain-containing protein</fullName>
    </recommendedName>
</protein>
<dbReference type="PANTHER" id="PTHR47332">
    <property type="entry name" value="SET DOMAIN-CONTAINING PROTEIN 5"/>
    <property type="match status" value="1"/>
</dbReference>
<organism evidence="2 3">
    <name type="scientific">Cephalotrichum gorgonifer</name>
    <dbReference type="NCBI Taxonomy" id="2041049"/>
    <lineage>
        <taxon>Eukaryota</taxon>
        <taxon>Fungi</taxon>
        <taxon>Dikarya</taxon>
        <taxon>Ascomycota</taxon>
        <taxon>Pezizomycotina</taxon>
        <taxon>Sordariomycetes</taxon>
        <taxon>Hypocreomycetidae</taxon>
        <taxon>Microascales</taxon>
        <taxon>Microascaceae</taxon>
        <taxon>Cephalotrichum</taxon>
    </lineage>
</organism>
<sequence>MASSAGDPYVIREVPGKGKGLIATRKITRGTRILAEEPIIKAPRSKAAIIGRGFTDFDLTLVGKQVKALDKEKRRAFLALHNAWDHNVGIFVIASRINHDCEANSYGSWNELSRRYTVHAVRDIEGGEEITINYLEYALFARDIRRQVLQVWFAFDCHCRLCTLPSAENRKYESTLEEVRKIGKSASDQLAKAIVLAHITVIAQAGRPLTPGEPDQFSWALSRDLAPLLKDMRREVRFRSAHEADDGLPKIFEVAALLYLSTGDHARSKVMTQRAQSSWKIMEGDDGPNFLRTAAEALDPAREIKLPCLQEQKSTAGDIPKGLDEAAFEDWLWDRFGESTGSKKLVQALESTGPGNQDRIVNQEERQAGTGSLSNLRNRWTFPIFDGLPDGNKRSLNFYKLGGHGYMPQRHWAFLGEIIEITHRDGLKVRVRDVVGKCIPLSSMPGTKPDLSQVRKGYSIAILYAYQIHLPGFSNQRMSLNNPEYLKIIPTSLDNLLALNDRVQEFSDEANGMRKCHGCSKESKSCKK</sequence>
<comment type="caution">
    <text evidence="2">The sequence shown here is derived from an EMBL/GenBank/DDBJ whole genome shotgun (WGS) entry which is preliminary data.</text>
</comment>
<reference evidence="2" key="1">
    <citation type="submission" date="2018-03" db="EMBL/GenBank/DDBJ databases">
        <authorList>
            <person name="Guldener U."/>
        </authorList>
    </citation>
    <scope>NUCLEOTIDE SEQUENCE</scope>
</reference>
<dbReference type="AlphaFoldDB" id="A0AAE8N2N9"/>
<dbReference type="Gene3D" id="2.170.270.10">
    <property type="entry name" value="SET domain"/>
    <property type="match status" value="1"/>
</dbReference>
<dbReference type="SMART" id="SM00317">
    <property type="entry name" value="SET"/>
    <property type="match status" value="1"/>
</dbReference>
<dbReference type="Pfam" id="PF00856">
    <property type="entry name" value="SET"/>
    <property type="match status" value="1"/>
</dbReference>
<dbReference type="InterPro" id="IPR001214">
    <property type="entry name" value="SET_dom"/>
</dbReference>
<feature type="domain" description="SET" evidence="1">
    <location>
        <begin position="7"/>
        <end position="135"/>
    </location>
</feature>
<name>A0AAE8N2N9_9PEZI</name>
<gene>
    <name evidence="2" type="ORF">DNG_07084</name>
</gene>
<dbReference type="CDD" id="cd20071">
    <property type="entry name" value="SET_SMYD"/>
    <property type="match status" value="1"/>
</dbReference>
<evidence type="ECO:0000313" key="3">
    <source>
        <dbReference type="Proteomes" id="UP001187682"/>
    </source>
</evidence>
<evidence type="ECO:0000313" key="2">
    <source>
        <dbReference type="EMBL" id="SPO04399.1"/>
    </source>
</evidence>
<keyword evidence="3" id="KW-1185">Reference proteome</keyword>
<evidence type="ECO:0000259" key="1">
    <source>
        <dbReference type="PROSITE" id="PS50280"/>
    </source>
</evidence>
<dbReference type="SUPFAM" id="SSF82199">
    <property type="entry name" value="SET domain"/>
    <property type="match status" value="1"/>
</dbReference>
<dbReference type="InterPro" id="IPR046341">
    <property type="entry name" value="SET_dom_sf"/>
</dbReference>
<proteinExistence type="predicted"/>
<dbReference type="PROSITE" id="PS50280">
    <property type="entry name" value="SET"/>
    <property type="match status" value="1"/>
</dbReference>